<proteinExistence type="predicted"/>
<evidence type="ECO:0000256" key="10">
    <source>
        <dbReference type="SAM" id="MobiDB-lite"/>
    </source>
</evidence>
<evidence type="ECO:0000256" key="1">
    <source>
        <dbReference type="ARBA" id="ARBA00004370"/>
    </source>
</evidence>
<evidence type="ECO:0000313" key="12">
    <source>
        <dbReference type="EMBL" id="RKP34141.1"/>
    </source>
</evidence>
<keyword evidence="6" id="KW-0445">Lipid transport</keyword>
<dbReference type="PANTHER" id="PTHR28185:SF1">
    <property type="entry name" value="MITOCHONDRIAL DISTRIBUTION AND MORPHOLOGY PROTEIN 34"/>
    <property type="match status" value="1"/>
</dbReference>
<feature type="compositionally biased region" description="Basic and acidic residues" evidence="10">
    <location>
        <begin position="199"/>
        <end position="214"/>
    </location>
</feature>
<keyword evidence="4" id="KW-0812">Transmembrane</keyword>
<feature type="region of interest" description="Disordered" evidence="10">
    <location>
        <begin position="197"/>
        <end position="240"/>
    </location>
</feature>
<reference evidence="13" key="1">
    <citation type="journal article" date="2018" name="Nat. Microbiol.">
        <title>Leveraging single-cell genomics to expand the fungal tree of life.</title>
        <authorList>
            <person name="Ahrendt S.R."/>
            <person name="Quandt C.A."/>
            <person name="Ciobanu D."/>
            <person name="Clum A."/>
            <person name="Salamov A."/>
            <person name="Andreopoulos B."/>
            <person name="Cheng J.F."/>
            <person name="Woyke T."/>
            <person name="Pelin A."/>
            <person name="Henrissat B."/>
            <person name="Reynolds N.K."/>
            <person name="Benny G.L."/>
            <person name="Smith M.E."/>
            <person name="James T.Y."/>
            <person name="Grigoriev I.V."/>
        </authorList>
    </citation>
    <scope>NUCLEOTIDE SEQUENCE [LARGE SCALE GENOMIC DNA]</scope>
    <source>
        <strain evidence="13">RSA 468</strain>
    </source>
</reference>
<dbReference type="InterPro" id="IPR058825">
    <property type="entry name" value="MDM34_N"/>
</dbReference>
<organism evidence="12 13">
    <name type="scientific">Dimargaris cristalligena</name>
    <dbReference type="NCBI Taxonomy" id="215637"/>
    <lineage>
        <taxon>Eukaryota</taxon>
        <taxon>Fungi</taxon>
        <taxon>Fungi incertae sedis</taxon>
        <taxon>Zoopagomycota</taxon>
        <taxon>Kickxellomycotina</taxon>
        <taxon>Dimargaritomycetes</taxon>
        <taxon>Dimargaritales</taxon>
        <taxon>Dimargaritaceae</taxon>
        <taxon>Dimargaris</taxon>
    </lineage>
</organism>
<dbReference type="CDD" id="cd21673">
    <property type="entry name" value="SMP_Mdm34"/>
    <property type="match status" value="1"/>
</dbReference>
<dbReference type="GO" id="GO:1990456">
    <property type="term" value="P:mitochondrion-endoplasmic reticulum membrane tethering"/>
    <property type="evidence" value="ECO:0007669"/>
    <property type="project" value="TreeGrafter"/>
</dbReference>
<keyword evidence="9" id="KW-0472">Membrane</keyword>
<dbReference type="GO" id="GO:0032865">
    <property type="term" value="C:ERMES complex"/>
    <property type="evidence" value="ECO:0007669"/>
    <property type="project" value="InterPro"/>
</dbReference>
<dbReference type="AlphaFoldDB" id="A0A4P9ZNG0"/>
<dbReference type="PROSITE" id="PS51847">
    <property type="entry name" value="SMP"/>
    <property type="match status" value="1"/>
</dbReference>
<dbReference type="Pfam" id="PF26545">
    <property type="entry name" value="Mdm34_N"/>
    <property type="match status" value="1"/>
</dbReference>
<evidence type="ECO:0000256" key="3">
    <source>
        <dbReference type="ARBA" id="ARBA00022452"/>
    </source>
</evidence>
<feature type="domain" description="SMP-LTD" evidence="11">
    <location>
        <begin position="1"/>
        <end position="193"/>
    </location>
</feature>
<sequence length="240" mass="27155">MSFKFNWSNFSEAFYEEARQLLTNALNNGNLPDSIVDRIEVKELNLGSQPPELDILEVGDLGEDRFRGLFRIVYQGDAHIALQTKVQVNPMKLRRSEISLQPRFGVLAADQPLIVPMLLRISQVRLRGTVLLSVSQHRGISLVFKNDPLESILVSSTFDDVPQVRLFLQREIENQLKVLFREDLPAIIHQLSLRHIRPKGGDPEAKNHPLESPHRGFSSGHPLARGHRTRSTHFSSTGTS</sequence>
<dbReference type="Proteomes" id="UP000268162">
    <property type="component" value="Unassembled WGS sequence"/>
</dbReference>
<gene>
    <name evidence="12" type="ORF">BJ085DRAFT_22117</name>
</gene>
<keyword evidence="5" id="KW-1000">Mitochondrion outer membrane</keyword>
<dbReference type="GO" id="GO:0015914">
    <property type="term" value="P:phospholipid transport"/>
    <property type="evidence" value="ECO:0007669"/>
    <property type="project" value="TreeGrafter"/>
</dbReference>
<evidence type="ECO:0000256" key="9">
    <source>
        <dbReference type="ARBA" id="ARBA00023136"/>
    </source>
</evidence>
<evidence type="ECO:0000256" key="2">
    <source>
        <dbReference type="ARBA" id="ARBA00022448"/>
    </source>
</evidence>
<evidence type="ECO:0000256" key="4">
    <source>
        <dbReference type="ARBA" id="ARBA00022692"/>
    </source>
</evidence>
<protein>
    <recommendedName>
        <fullName evidence="11">SMP-LTD domain-containing protein</fullName>
    </recommendedName>
</protein>
<keyword evidence="2" id="KW-0813">Transport</keyword>
<dbReference type="InterPro" id="IPR031468">
    <property type="entry name" value="SMP_LBD"/>
</dbReference>
<evidence type="ECO:0000256" key="7">
    <source>
        <dbReference type="ARBA" id="ARBA00023121"/>
    </source>
</evidence>
<keyword evidence="3" id="KW-1134">Transmembrane beta strand</keyword>
<dbReference type="PANTHER" id="PTHR28185">
    <property type="entry name" value="MITOCHONDRIAL DISTRIBUTION AND MORPHOLOGY PROTEIN 34"/>
    <property type="match status" value="1"/>
</dbReference>
<dbReference type="OrthoDB" id="17927at2759"/>
<comment type="subcellular location">
    <subcellularLocation>
        <location evidence="1">Membrane</location>
    </subcellularLocation>
</comment>
<keyword evidence="7" id="KW-0446">Lipid-binding</keyword>
<dbReference type="InterPro" id="IPR027536">
    <property type="entry name" value="MDM34"/>
</dbReference>
<dbReference type="STRING" id="215637.A0A4P9ZNG0"/>
<keyword evidence="13" id="KW-1185">Reference proteome</keyword>
<name>A0A4P9ZNG0_9FUNG</name>
<evidence type="ECO:0000259" key="11">
    <source>
        <dbReference type="PROSITE" id="PS51847"/>
    </source>
</evidence>
<dbReference type="EMBL" id="ML003344">
    <property type="protein sequence ID" value="RKP34141.1"/>
    <property type="molecule type" value="Genomic_DNA"/>
</dbReference>
<keyword evidence="8" id="KW-0496">Mitochondrion</keyword>
<evidence type="ECO:0000256" key="8">
    <source>
        <dbReference type="ARBA" id="ARBA00023128"/>
    </source>
</evidence>
<evidence type="ECO:0000313" key="13">
    <source>
        <dbReference type="Proteomes" id="UP000268162"/>
    </source>
</evidence>
<dbReference type="GO" id="GO:0007005">
    <property type="term" value="P:mitochondrion organization"/>
    <property type="evidence" value="ECO:0007669"/>
    <property type="project" value="InterPro"/>
</dbReference>
<accession>A0A4P9ZNG0</accession>
<evidence type="ECO:0000256" key="6">
    <source>
        <dbReference type="ARBA" id="ARBA00023055"/>
    </source>
</evidence>
<dbReference type="GO" id="GO:0008289">
    <property type="term" value="F:lipid binding"/>
    <property type="evidence" value="ECO:0007669"/>
    <property type="project" value="UniProtKB-KW"/>
</dbReference>
<evidence type="ECO:0000256" key="5">
    <source>
        <dbReference type="ARBA" id="ARBA00022787"/>
    </source>
</evidence>